<keyword evidence="1" id="KW-0472">Membrane</keyword>
<feature type="transmembrane region" description="Helical" evidence="1">
    <location>
        <begin position="102"/>
        <end position="120"/>
    </location>
</feature>
<reference evidence="2 3" key="1">
    <citation type="submission" date="2020-04" db="EMBL/GenBank/DDBJ databases">
        <authorList>
            <person name="Klaysubun C."/>
            <person name="Duangmal K."/>
            <person name="Lipun K."/>
        </authorList>
    </citation>
    <scope>NUCLEOTIDE SEQUENCE [LARGE SCALE GENOMIC DNA]</scope>
    <source>
        <strain evidence="2 3">JCM 11839</strain>
    </source>
</reference>
<gene>
    <name evidence="2" type="ORF">HF577_27400</name>
</gene>
<evidence type="ECO:0000313" key="3">
    <source>
        <dbReference type="Proteomes" id="UP001296706"/>
    </source>
</evidence>
<keyword evidence="1" id="KW-0812">Transmembrane</keyword>
<keyword evidence="3" id="KW-1185">Reference proteome</keyword>
<feature type="transmembrane region" description="Helical" evidence="1">
    <location>
        <begin position="12"/>
        <end position="35"/>
    </location>
</feature>
<evidence type="ECO:0000256" key="1">
    <source>
        <dbReference type="SAM" id="Phobius"/>
    </source>
</evidence>
<evidence type="ECO:0000313" key="2">
    <source>
        <dbReference type="EMBL" id="NMH80803.1"/>
    </source>
</evidence>
<protein>
    <submittedName>
        <fullName evidence="2">Uncharacterized protein</fullName>
    </submittedName>
</protein>
<comment type="caution">
    <text evidence="2">The sequence shown here is derived from an EMBL/GenBank/DDBJ whole genome shotgun (WGS) entry which is preliminary data.</text>
</comment>
<proteinExistence type="predicted"/>
<feature type="transmembrane region" description="Helical" evidence="1">
    <location>
        <begin position="55"/>
        <end position="73"/>
    </location>
</feature>
<dbReference type="EMBL" id="JAAXKY010000115">
    <property type="protein sequence ID" value="NMH80803.1"/>
    <property type="molecule type" value="Genomic_DNA"/>
</dbReference>
<feature type="transmembrane region" description="Helical" evidence="1">
    <location>
        <begin position="132"/>
        <end position="155"/>
    </location>
</feature>
<sequence>MLKDIRTALAVPRWALGFFGRHVVMVVGLGAIPAIERFTGQLGARDPLLGTTLEVTTLAVRIVFVALVVRLAVTREPAISALGAAEVGRRLRAFAAHHPRSLVLQVGLIAVLFALADLVPEQLVPALTPVGPLYWAVLLAVKNVTVIPFTMIWLVGAVRQALLAAESPART</sequence>
<dbReference type="Proteomes" id="UP001296706">
    <property type="component" value="Unassembled WGS sequence"/>
</dbReference>
<dbReference type="RefSeq" id="WP_169398852.1">
    <property type="nucleotide sequence ID" value="NZ_BAAAJH010000029.1"/>
</dbReference>
<keyword evidence="1" id="KW-1133">Transmembrane helix</keyword>
<organism evidence="2 3">
    <name type="scientific">Pseudonocardia xinjiangensis</name>
    <dbReference type="NCBI Taxonomy" id="75289"/>
    <lineage>
        <taxon>Bacteria</taxon>
        <taxon>Bacillati</taxon>
        <taxon>Actinomycetota</taxon>
        <taxon>Actinomycetes</taxon>
        <taxon>Pseudonocardiales</taxon>
        <taxon>Pseudonocardiaceae</taxon>
        <taxon>Pseudonocardia</taxon>
    </lineage>
</organism>
<accession>A0ABX1RKC7</accession>
<name>A0ABX1RKC7_9PSEU</name>